<dbReference type="SUPFAM" id="SSF53448">
    <property type="entry name" value="Nucleotide-diphospho-sugar transferases"/>
    <property type="match status" value="1"/>
</dbReference>
<dbReference type="OrthoDB" id="41634at2759"/>
<dbReference type="InParanoid" id="A0A1Z5JW53"/>
<name>A0A1Z5JW53_FISSO</name>
<comment type="caution">
    <text evidence="2">The sequence shown here is derived from an EMBL/GenBank/DDBJ whole genome shotgun (WGS) entry which is preliminary data.</text>
</comment>
<dbReference type="GO" id="GO:0000009">
    <property type="term" value="F:alpha-1,6-mannosyltransferase activity"/>
    <property type="evidence" value="ECO:0007669"/>
    <property type="project" value="InterPro"/>
</dbReference>
<dbReference type="InterPro" id="IPR039367">
    <property type="entry name" value="Och1-like"/>
</dbReference>
<keyword evidence="3" id="KW-1185">Reference proteome</keyword>
<organism evidence="2 3">
    <name type="scientific">Fistulifera solaris</name>
    <name type="common">Oleaginous diatom</name>
    <dbReference type="NCBI Taxonomy" id="1519565"/>
    <lineage>
        <taxon>Eukaryota</taxon>
        <taxon>Sar</taxon>
        <taxon>Stramenopiles</taxon>
        <taxon>Ochrophyta</taxon>
        <taxon>Bacillariophyta</taxon>
        <taxon>Bacillariophyceae</taxon>
        <taxon>Bacillariophycidae</taxon>
        <taxon>Naviculales</taxon>
        <taxon>Naviculaceae</taxon>
        <taxon>Fistulifera</taxon>
    </lineage>
</organism>
<dbReference type="AlphaFoldDB" id="A0A1Z5JW53"/>
<proteinExistence type="predicted"/>
<accession>A0A1Z5JW53</accession>
<dbReference type="GO" id="GO:0006487">
    <property type="term" value="P:protein N-linked glycosylation"/>
    <property type="evidence" value="ECO:0007669"/>
    <property type="project" value="TreeGrafter"/>
</dbReference>
<reference evidence="2 3" key="1">
    <citation type="journal article" date="2015" name="Plant Cell">
        <title>Oil accumulation by the oleaginous diatom Fistulifera solaris as revealed by the genome and transcriptome.</title>
        <authorList>
            <person name="Tanaka T."/>
            <person name="Maeda Y."/>
            <person name="Veluchamy A."/>
            <person name="Tanaka M."/>
            <person name="Abida H."/>
            <person name="Marechal E."/>
            <person name="Bowler C."/>
            <person name="Muto M."/>
            <person name="Sunaga Y."/>
            <person name="Tanaka M."/>
            <person name="Yoshino T."/>
            <person name="Taniguchi T."/>
            <person name="Fukuda Y."/>
            <person name="Nemoto M."/>
            <person name="Matsumoto M."/>
            <person name="Wong P.S."/>
            <person name="Aburatani S."/>
            <person name="Fujibuchi W."/>
        </authorList>
    </citation>
    <scope>NUCLEOTIDE SEQUENCE [LARGE SCALE GENOMIC DNA]</scope>
    <source>
        <strain evidence="2 3">JPCC DA0580</strain>
    </source>
</reference>
<sequence>MVATRSNSLPFAFVDRPQHEMTKITLGMNIEYLPFIATVREYSTGNKPTTNEETPNFYDMLDMFDCLPSEACMTCLAAEDEIQGGNCELCQGHCSCYCKSLCLVRPPPKPLVAEWRVKRPTSFKDPDRHIPRIIHQTWFEPITREKYPKMSQLVQSFQQAGWQYEFYDDDRAAQFLKAHFPPAVHEAYDALLPGAYKADLFRYCVLLIMGGVYADVDVLLESGLDELILPSVGFMAPQDTPGTESGHRCCLWNGFLAVAPAHPFIAQAIQNVVNHVRNRYTSVDYDDMLCPDPDFSISHTWDTLLTAGPCVLGVSVNDVLRLHRKTGFEPGDIAPISNSDMGQSDGTNKAHLSSPDDARLLIPGRSIILRQDRELNHWHRFVWDEMKMVAISTDLPEYDDRPKSLVHYSETHQKVEVYGLQGVYRNSLRSNEEITISICLDGELAVSNAVTDLD</sequence>
<gene>
    <name evidence="2" type="ORF">FisN_20Lh029</name>
</gene>
<dbReference type="Pfam" id="PF04488">
    <property type="entry name" value="Gly_transf_sug"/>
    <property type="match status" value="1"/>
</dbReference>
<feature type="compositionally biased region" description="Polar residues" evidence="1">
    <location>
        <begin position="336"/>
        <end position="351"/>
    </location>
</feature>
<dbReference type="PANTHER" id="PTHR31834">
    <property type="entry name" value="INITIATION-SPECIFIC ALPHA-1,6-MANNOSYLTRANSFERASE"/>
    <property type="match status" value="1"/>
</dbReference>
<dbReference type="InterPro" id="IPR007577">
    <property type="entry name" value="GlycoTrfase_DXD_sugar-bd_CS"/>
</dbReference>
<dbReference type="EMBL" id="BDSP01000126">
    <property type="protein sequence ID" value="GAX18267.1"/>
    <property type="molecule type" value="Genomic_DNA"/>
</dbReference>
<evidence type="ECO:0000256" key="1">
    <source>
        <dbReference type="SAM" id="MobiDB-lite"/>
    </source>
</evidence>
<dbReference type="Proteomes" id="UP000198406">
    <property type="component" value="Unassembled WGS sequence"/>
</dbReference>
<protein>
    <submittedName>
        <fullName evidence="2">Uncharacterized protein</fullName>
    </submittedName>
</protein>
<dbReference type="InterPro" id="IPR029044">
    <property type="entry name" value="Nucleotide-diphossugar_trans"/>
</dbReference>
<dbReference type="Gene3D" id="3.90.550.20">
    <property type="match status" value="1"/>
</dbReference>
<evidence type="ECO:0000313" key="3">
    <source>
        <dbReference type="Proteomes" id="UP000198406"/>
    </source>
</evidence>
<feature type="region of interest" description="Disordered" evidence="1">
    <location>
        <begin position="332"/>
        <end position="352"/>
    </location>
</feature>
<dbReference type="GO" id="GO:0000136">
    <property type="term" value="C:mannan polymerase complex"/>
    <property type="evidence" value="ECO:0007669"/>
    <property type="project" value="TreeGrafter"/>
</dbReference>
<evidence type="ECO:0000313" key="2">
    <source>
        <dbReference type="EMBL" id="GAX18267.1"/>
    </source>
</evidence>
<dbReference type="PANTHER" id="PTHR31834:SF1">
    <property type="entry name" value="INITIATION-SPECIFIC ALPHA-1,6-MANNOSYLTRANSFERASE"/>
    <property type="match status" value="1"/>
</dbReference>